<dbReference type="SUPFAM" id="SSF50978">
    <property type="entry name" value="WD40 repeat-like"/>
    <property type="match status" value="1"/>
</dbReference>
<dbReference type="SMART" id="SM00320">
    <property type="entry name" value="WD40"/>
    <property type="match status" value="5"/>
</dbReference>
<keyword evidence="2 5" id="KW-0853">WD repeat</keyword>
<feature type="repeat" description="WD" evidence="5">
    <location>
        <begin position="296"/>
        <end position="337"/>
    </location>
</feature>
<accession>A0A0V0QWM2</accession>
<dbReference type="PROSITE" id="PS00678">
    <property type="entry name" value="WD_REPEATS_1"/>
    <property type="match status" value="1"/>
</dbReference>
<evidence type="ECO:0000313" key="7">
    <source>
        <dbReference type="EMBL" id="KRX06577.1"/>
    </source>
</evidence>
<dbReference type="InterPro" id="IPR033010">
    <property type="entry name" value="Cdc20/Fizzy"/>
</dbReference>
<dbReference type="AlphaFoldDB" id="A0A0V0QWM2"/>
<dbReference type="PROSITE" id="PS50294">
    <property type="entry name" value="WD_REPEATS_REGION"/>
    <property type="match status" value="2"/>
</dbReference>
<dbReference type="EMBL" id="LDAU01000094">
    <property type="protein sequence ID" value="KRX06577.1"/>
    <property type="molecule type" value="Genomic_DNA"/>
</dbReference>
<feature type="domain" description="CDC20/Fizzy WD40" evidence="6">
    <location>
        <begin position="168"/>
        <end position="457"/>
    </location>
</feature>
<sequence>MQNSNLKVGSPLMPKMNSNFNFESPMSNNKFKSPGLVLNKKQSDRFIPNKVSTQLYDLFMNEDIVSDKKADKETTKDEQNQIQYQNLLQQNILGNIPTENNQQQKLASATPMKQKKLLRFQSEKKSMQENMYPHSNGLSPFQLQNQSNFHIQQEKQVRKIGKNPNKILDAPGLQDDYYLNLIDWSSQNYIGVGLENCVYVWSACNSKVSRLCELPENDSVSSVSWSQSGNHLAVGNSFGDTMIYDIGKQKLIRTFEGHNSRIGSLAWNGYLIASGSRDRNILVRDVRAPTESVQKYQGHKQEICGLRWSFDENILASGGNDNKLFLWSLKHGGELTRFSQHTAGVKALGFSPHQHNILASGGGTADRCIRFWNTHTLQQIDYIDTGSQVCNLMFSKNVNEIVSTHGYSLNQIIVWKYPSLQKQATLTGHTYRVLYLAMSPDGQQIVTGAGDETLRFWNVFPSNKNKNNDTFSSNLCISNMDIR</sequence>
<dbReference type="PROSITE" id="PS50082">
    <property type="entry name" value="WD_REPEATS_2"/>
    <property type="match status" value="3"/>
</dbReference>
<dbReference type="OrthoDB" id="10263272at2759"/>
<dbReference type="Proteomes" id="UP000054937">
    <property type="component" value="Unassembled WGS sequence"/>
</dbReference>
<dbReference type="PANTHER" id="PTHR19918:SF1">
    <property type="entry name" value="FIZZY-RELATED PROTEIN HOMOLOG"/>
    <property type="match status" value="1"/>
</dbReference>
<reference evidence="7 8" key="1">
    <citation type="journal article" date="2015" name="Sci. Rep.">
        <title>Genome of the facultative scuticociliatosis pathogen Pseudocohnilembus persalinus provides insight into its virulence through horizontal gene transfer.</title>
        <authorList>
            <person name="Xiong J."/>
            <person name="Wang G."/>
            <person name="Cheng J."/>
            <person name="Tian M."/>
            <person name="Pan X."/>
            <person name="Warren A."/>
            <person name="Jiang C."/>
            <person name="Yuan D."/>
            <person name="Miao W."/>
        </authorList>
    </citation>
    <scope>NUCLEOTIDE SEQUENCE [LARGE SCALE GENOMIC DNA]</scope>
    <source>
        <strain evidence="7">36N120E</strain>
    </source>
</reference>
<keyword evidence="8" id="KW-1185">Reference proteome</keyword>
<dbReference type="InterPro" id="IPR036322">
    <property type="entry name" value="WD40_repeat_dom_sf"/>
</dbReference>
<dbReference type="InterPro" id="IPR015943">
    <property type="entry name" value="WD40/YVTN_repeat-like_dom_sf"/>
</dbReference>
<evidence type="ECO:0000256" key="5">
    <source>
        <dbReference type="PROSITE-ProRule" id="PRU00221"/>
    </source>
</evidence>
<keyword evidence="4" id="KW-0131">Cell cycle</keyword>
<dbReference type="FunCoup" id="A0A0V0QWM2">
    <property type="interactions" value="231"/>
</dbReference>
<dbReference type="Pfam" id="PF24807">
    <property type="entry name" value="WD40_CDC20-Fz"/>
    <property type="match status" value="1"/>
</dbReference>
<dbReference type="InParanoid" id="A0A0V0QWM2"/>
<evidence type="ECO:0000256" key="1">
    <source>
        <dbReference type="ARBA" id="ARBA00006445"/>
    </source>
</evidence>
<evidence type="ECO:0000256" key="4">
    <source>
        <dbReference type="ARBA" id="ARBA00023306"/>
    </source>
</evidence>
<organism evidence="7 8">
    <name type="scientific">Pseudocohnilembus persalinus</name>
    <name type="common">Ciliate</name>
    <dbReference type="NCBI Taxonomy" id="266149"/>
    <lineage>
        <taxon>Eukaryota</taxon>
        <taxon>Sar</taxon>
        <taxon>Alveolata</taxon>
        <taxon>Ciliophora</taxon>
        <taxon>Intramacronucleata</taxon>
        <taxon>Oligohymenophorea</taxon>
        <taxon>Scuticociliatia</taxon>
        <taxon>Philasterida</taxon>
        <taxon>Pseudocohnilembidae</taxon>
        <taxon>Pseudocohnilembus</taxon>
    </lineage>
</organism>
<dbReference type="GO" id="GO:0010997">
    <property type="term" value="F:anaphase-promoting complex binding"/>
    <property type="evidence" value="ECO:0007669"/>
    <property type="project" value="InterPro"/>
</dbReference>
<dbReference type="GO" id="GO:0031145">
    <property type="term" value="P:anaphase-promoting complex-dependent catabolic process"/>
    <property type="evidence" value="ECO:0007669"/>
    <property type="project" value="TreeGrafter"/>
</dbReference>
<comment type="caution">
    <text evidence="7">The sequence shown here is derived from an EMBL/GenBank/DDBJ whole genome shotgun (WGS) entry which is preliminary data.</text>
</comment>
<comment type="similarity">
    <text evidence="1">Belongs to the WD repeat CDC20/Fizzy family.</text>
</comment>
<feature type="repeat" description="WD" evidence="5">
    <location>
        <begin position="426"/>
        <end position="459"/>
    </location>
</feature>
<proteinExistence type="inferred from homology"/>
<dbReference type="GO" id="GO:1990757">
    <property type="term" value="F:ubiquitin ligase activator activity"/>
    <property type="evidence" value="ECO:0007669"/>
    <property type="project" value="TreeGrafter"/>
</dbReference>
<dbReference type="GO" id="GO:1905786">
    <property type="term" value="P:positive regulation of anaphase-promoting complex-dependent catabolic process"/>
    <property type="evidence" value="ECO:0007669"/>
    <property type="project" value="TreeGrafter"/>
</dbReference>
<dbReference type="InterPro" id="IPR019775">
    <property type="entry name" value="WD40_repeat_CS"/>
</dbReference>
<evidence type="ECO:0000259" key="6">
    <source>
        <dbReference type="Pfam" id="PF24807"/>
    </source>
</evidence>
<dbReference type="OMA" id="QADCIDT"/>
<keyword evidence="3" id="KW-0677">Repeat</keyword>
<dbReference type="GO" id="GO:0005680">
    <property type="term" value="C:anaphase-promoting complex"/>
    <property type="evidence" value="ECO:0007669"/>
    <property type="project" value="TreeGrafter"/>
</dbReference>
<protein>
    <submittedName>
        <fullName evidence="7">WD40-repeat-containing domain</fullName>
    </submittedName>
</protein>
<gene>
    <name evidence="7" type="ORF">PPERSA_13056</name>
</gene>
<dbReference type="Gene3D" id="2.130.10.10">
    <property type="entry name" value="YVTN repeat-like/Quinoprotein amine dehydrogenase"/>
    <property type="match status" value="1"/>
</dbReference>
<dbReference type="InterPro" id="IPR056150">
    <property type="entry name" value="WD40_CDC20-Fz"/>
</dbReference>
<evidence type="ECO:0000256" key="3">
    <source>
        <dbReference type="ARBA" id="ARBA00022737"/>
    </source>
</evidence>
<evidence type="ECO:0000313" key="8">
    <source>
        <dbReference type="Proteomes" id="UP000054937"/>
    </source>
</evidence>
<feature type="repeat" description="WD" evidence="5">
    <location>
        <begin position="255"/>
        <end position="294"/>
    </location>
</feature>
<dbReference type="InterPro" id="IPR001680">
    <property type="entry name" value="WD40_rpt"/>
</dbReference>
<dbReference type="CDD" id="cd00200">
    <property type="entry name" value="WD40"/>
    <property type="match status" value="1"/>
</dbReference>
<dbReference type="PANTHER" id="PTHR19918">
    <property type="entry name" value="CELL DIVISION CYCLE 20 CDC20 FIZZY -RELATED"/>
    <property type="match status" value="1"/>
</dbReference>
<evidence type="ECO:0000256" key="2">
    <source>
        <dbReference type="ARBA" id="ARBA00022574"/>
    </source>
</evidence>
<name>A0A0V0QWM2_PSEPJ</name>